<keyword evidence="17" id="KW-1208">Phospholipid metabolism</keyword>
<comment type="subcellular location">
    <subcellularLocation>
        <location evidence="2">Cell membrane</location>
        <topology evidence="2">Multi-pass membrane protein</topology>
    </subcellularLocation>
</comment>
<dbReference type="PANTHER" id="PTHR46382">
    <property type="entry name" value="PHOSPHATIDATE CYTIDYLYLTRANSFERASE"/>
    <property type="match status" value="1"/>
</dbReference>
<evidence type="ECO:0000256" key="19">
    <source>
        <dbReference type="SAM" id="Phobius"/>
    </source>
</evidence>
<dbReference type="AlphaFoldDB" id="A0A6N6VF71"/>
<dbReference type="EMBL" id="WESC01000011">
    <property type="protein sequence ID" value="KAB7739305.1"/>
    <property type="molecule type" value="Genomic_DNA"/>
</dbReference>
<proteinExistence type="inferred from homology"/>
<dbReference type="PROSITE" id="PS01315">
    <property type="entry name" value="CDS"/>
    <property type="match status" value="1"/>
</dbReference>
<feature type="transmembrane region" description="Helical" evidence="19">
    <location>
        <begin position="253"/>
        <end position="279"/>
    </location>
</feature>
<keyword evidence="16" id="KW-0594">Phospholipid biosynthesis</keyword>
<keyword evidence="13 19" id="KW-1133">Transmembrane helix</keyword>
<organism evidence="20 21">
    <name type="scientific">Parvibaculum sedimenti</name>
    <dbReference type="NCBI Taxonomy" id="2608632"/>
    <lineage>
        <taxon>Bacteria</taxon>
        <taxon>Pseudomonadati</taxon>
        <taxon>Pseudomonadota</taxon>
        <taxon>Alphaproteobacteria</taxon>
        <taxon>Hyphomicrobiales</taxon>
        <taxon>Parvibaculaceae</taxon>
        <taxon>Parvibaculum</taxon>
    </lineage>
</organism>
<evidence type="ECO:0000256" key="13">
    <source>
        <dbReference type="ARBA" id="ARBA00022989"/>
    </source>
</evidence>
<comment type="pathway">
    <text evidence="4">Lipid metabolism.</text>
</comment>
<evidence type="ECO:0000256" key="18">
    <source>
        <dbReference type="RuleBase" id="RU003938"/>
    </source>
</evidence>
<evidence type="ECO:0000256" key="12">
    <source>
        <dbReference type="ARBA" id="ARBA00022695"/>
    </source>
</evidence>
<evidence type="ECO:0000256" key="2">
    <source>
        <dbReference type="ARBA" id="ARBA00004651"/>
    </source>
</evidence>
<evidence type="ECO:0000256" key="17">
    <source>
        <dbReference type="ARBA" id="ARBA00023264"/>
    </source>
</evidence>
<evidence type="ECO:0000256" key="11">
    <source>
        <dbReference type="ARBA" id="ARBA00022692"/>
    </source>
</evidence>
<keyword evidence="9" id="KW-0444">Lipid biosynthesis</keyword>
<dbReference type="UniPathway" id="UPA00557">
    <property type="reaction ID" value="UER00614"/>
</dbReference>
<dbReference type="RefSeq" id="WP_152216761.1">
    <property type="nucleotide sequence ID" value="NZ_JBAQYD010000182.1"/>
</dbReference>
<evidence type="ECO:0000313" key="20">
    <source>
        <dbReference type="EMBL" id="KAB7739305.1"/>
    </source>
</evidence>
<dbReference type="PANTHER" id="PTHR46382:SF1">
    <property type="entry name" value="PHOSPHATIDATE CYTIDYLYLTRANSFERASE"/>
    <property type="match status" value="1"/>
</dbReference>
<evidence type="ECO:0000256" key="5">
    <source>
        <dbReference type="ARBA" id="ARBA00010185"/>
    </source>
</evidence>
<dbReference type="Pfam" id="PF01148">
    <property type="entry name" value="CTP_transf_1"/>
    <property type="match status" value="1"/>
</dbReference>
<comment type="pathway">
    <text evidence="3 18">Phospholipid metabolism; CDP-diacylglycerol biosynthesis; CDP-diacylglycerol from sn-glycerol 3-phosphate: step 3/3.</text>
</comment>
<feature type="transmembrane region" description="Helical" evidence="19">
    <location>
        <begin position="177"/>
        <end position="198"/>
    </location>
</feature>
<evidence type="ECO:0000256" key="1">
    <source>
        <dbReference type="ARBA" id="ARBA00001698"/>
    </source>
</evidence>
<protein>
    <recommendedName>
        <fullName evidence="7 18">Phosphatidate cytidylyltransferase</fullName>
        <ecNumber evidence="6 18">2.7.7.41</ecNumber>
    </recommendedName>
</protein>
<gene>
    <name evidence="20" type="ORF">F2P47_12790</name>
</gene>
<accession>A0A6N6VF71</accession>
<dbReference type="GO" id="GO:0016024">
    <property type="term" value="P:CDP-diacylglycerol biosynthetic process"/>
    <property type="evidence" value="ECO:0007669"/>
    <property type="project" value="UniProtKB-UniPathway"/>
</dbReference>
<reference evidence="20 21" key="1">
    <citation type="submission" date="2019-09" db="EMBL/GenBank/DDBJ databases">
        <title>Parvibaculum sedimenti sp. nov., isolated from sediment.</title>
        <authorList>
            <person name="Wang Y."/>
        </authorList>
    </citation>
    <scope>NUCLEOTIDE SEQUENCE [LARGE SCALE GENOMIC DNA]</scope>
    <source>
        <strain evidence="20 21">HXT-9</strain>
    </source>
</reference>
<comment type="caution">
    <text evidence="20">The sequence shown here is derived from an EMBL/GenBank/DDBJ whole genome shotgun (WGS) entry which is preliminary data.</text>
</comment>
<evidence type="ECO:0000256" key="3">
    <source>
        <dbReference type="ARBA" id="ARBA00005119"/>
    </source>
</evidence>
<feature type="transmembrane region" description="Helical" evidence="19">
    <location>
        <begin position="136"/>
        <end position="157"/>
    </location>
</feature>
<feature type="transmembrane region" description="Helical" evidence="19">
    <location>
        <begin position="110"/>
        <end position="130"/>
    </location>
</feature>
<evidence type="ECO:0000256" key="14">
    <source>
        <dbReference type="ARBA" id="ARBA00023098"/>
    </source>
</evidence>
<evidence type="ECO:0000256" key="8">
    <source>
        <dbReference type="ARBA" id="ARBA00022475"/>
    </source>
</evidence>
<keyword evidence="12 18" id="KW-0548">Nucleotidyltransferase</keyword>
<name>A0A6N6VF71_9HYPH</name>
<dbReference type="EC" id="2.7.7.41" evidence="6 18"/>
<keyword evidence="10 18" id="KW-0808">Transferase</keyword>
<keyword evidence="15 19" id="KW-0472">Membrane</keyword>
<feature type="transmembrane region" description="Helical" evidence="19">
    <location>
        <begin position="67"/>
        <end position="98"/>
    </location>
</feature>
<evidence type="ECO:0000256" key="6">
    <source>
        <dbReference type="ARBA" id="ARBA00012487"/>
    </source>
</evidence>
<evidence type="ECO:0000256" key="7">
    <source>
        <dbReference type="ARBA" id="ARBA00019373"/>
    </source>
</evidence>
<evidence type="ECO:0000256" key="9">
    <source>
        <dbReference type="ARBA" id="ARBA00022516"/>
    </source>
</evidence>
<evidence type="ECO:0000256" key="4">
    <source>
        <dbReference type="ARBA" id="ARBA00005189"/>
    </source>
</evidence>
<keyword evidence="21" id="KW-1185">Reference proteome</keyword>
<evidence type="ECO:0000256" key="10">
    <source>
        <dbReference type="ARBA" id="ARBA00022679"/>
    </source>
</evidence>
<dbReference type="Proteomes" id="UP000468901">
    <property type="component" value="Unassembled WGS sequence"/>
</dbReference>
<comment type="similarity">
    <text evidence="5 18">Belongs to the CDS family.</text>
</comment>
<evidence type="ECO:0000256" key="15">
    <source>
        <dbReference type="ARBA" id="ARBA00023136"/>
    </source>
</evidence>
<dbReference type="GO" id="GO:0005886">
    <property type="term" value="C:plasma membrane"/>
    <property type="evidence" value="ECO:0007669"/>
    <property type="project" value="UniProtKB-SubCell"/>
</dbReference>
<keyword evidence="11 18" id="KW-0812">Transmembrane</keyword>
<evidence type="ECO:0000256" key="16">
    <source>
        <dbReference type="ARBA" id="ARBA00023209"/>
    </source>
</evidence>
<dbReference type="GO" id="GO:0004605">
    <property type="term" value="F:phosphatidate cytidylyltransferase activity"/>
    <property type="evidence" value="ECO:0007669"/>
    <property type="project" value="UniProtKB-EC"/>
</dbReference>
<comment type="catalytic activity">
    <reaction evidence="1 18">
        <text>a 1,2-diacyl-sn-glycero-3-phosphate + CTP + H(+) = a CDP-1,2-diacyl-sn-glycerol + diphosphate</text>
        <dbReference type="Rhea" id="RHEA:16229"/>
        <dbReference type="ChEBI" id="CHEBI:15378"/>
        <dbReference type="ChEBI" id="CHEBI:33019"/>
        <dbReference type="ChEBI" id="CHEBI:37563"/>
        <dbReference type="ChEBI" id="CHEBI:58332"/>
        <dbReference type="ChEBI" id="CHEBI:58608"/>
        <dbReference type="EC" id="2.7.7.41"/>
    </reaction>
</comment>
<dbReference type="InterPro" id="IPR000374">
    <property type="entry name" value="PC_trans"/>
</dbReference>
<feature type="transmembrane region" description="Helical" evidence="19">
    <location>
        <begin position="204"/>
        <end position="223"/>
    </location>
</feature>
<keyword evidence="14" id="KW-0443">Lipid metabolism</keyword>
<evidence type="ECO:0000313" key="21">
    <source>
        <dbReference type="Proteomes" id="UP000468901"/>
    </source>
</evidence>
<sequence>MSLSPEPPAPNSNLRTRILSALVLAPAALALAWLGGWPFAGLIAAASIAMAVELAALLPGNSLAERVLLAGVALAAVAMTAVGLPVVALIAGVAGLCFSLAFRMWRGEPLWVPFLAFPYLVLPLVAILWLRLDPLLGRAAVFWLLGVVWATDSCAYFAGRGIGGPKIAPSLSPKKTWAGLIGGMLGAGAVGFVTSLWLGMGSPAILGGLSALLAVVAQAGDFLESGLKRHAGVKDSGKLIPGHGGILDRVDGLVAAAVGAGLLALFHGAASTGAGVLIWP</sequence>
<keyword evidence="8" id="KW-1003">Cell membrane</keyword>